<feature type="region of interest" description="Disordered" evidence="1">
    <location>
        <begin position="28"/>
        <end position="52"/>
    </location>
</feature>
<protein>
    <submittedName>
        <fullName evidence="2">Uncharacterized protein</fullName>
    </submittedName>
</protein>
<dbReference type="InterPro" id="IPR013083">
    <property type="entry name" value="Znf_RING/FYVE/PHD"/>
</dbReference>
<reference evidence="2" key="1">
    <citation type="submission" date="2022-01" db="EMBL/GenBank/DDBJ databases">
        <authorList>
            <person name="King R."/>
        </authorList>
    </citation>
    <scope>NUCLEOTIDE SEQUENCE</scope>
</reference>
<name>A0A9P0GJ89_9CUCU</name>
<evidence type="ECO:0000256" key="1">
    <source>
        <dbReference type="SAM" id="MobiDB-lite"/>
    </source>
</evidence>
<dbReference type="Proteomes" id="UP001153636">
    <property type="component" value="Chromosome 5"/>
</dbReference>
<sequence>MSQSFINFYLSVKNVSVKLIGNAIDQAEDSTSKTNFEEDPANEQETPGKMLDATTPITVLNRQENKLTNLGKKKNKLEEIILVSSFDTESEEEEEVVLNDEEETENDLDYENKCAGCKEDYRITKEKEDWIRCLICSRWLHEGCTCLSSMRKTQR</sequence>
<evidence type="ECO:0000313" key="2">
    <source>
        <dbReference type="EMBL" id="CAH1111262.1"/>
    </source>
</evidence>
<dbReference type="OrthoDB" id="6776709at2759"/>
<dbReference type="Gene3D" id="3.30.40.10">
    <property type="entry name" value="Zinc/RING finger domain, C3HC4 (zinc finger)"/>
    <property type="match status" value="1"/>
</dbReference>
<dbReference type="AlphaFoldDB" id="A0A9P0GJ89"/>
<evidence type="ECO:0000313" key="3">
    <source>
        <dbReference type="Proteomes" id="UP001153636"/>
    </source>
</evidence>
<organism evidence="2 3">
    <name type="scientific">Psylliodes chrysocephalus</name>
    <dbReference type="NCBI Taxonomy" id="3402493"/>
    <lineage>
        <taxon>Eukaryota</taxon>
        <taxon>Metazoa</taxon>
        <taxon>Ecdysozoa</taxon>
        <taxon>Arthropoda</taxon>
        <taxon>Hexapoda</taxon>
        <taxon>Insecta</taxon>
        <taxon>Pterygota</taxon>
        <taxon>Neoptera</taxon>
        <taxon>Endopterygota</taxon>
        <taxon>Coleoptera</taxon>
        <taxon>Polyphaga</taxon>
        <taxon>Cucujiformia</taxon>
        <taxon>Chrysomeloidea</taxon>
        <taxon>Chrysomelidae</taxon>
        <taxon>Galerucinae</taxon>
        <taxon>Alticini</taxon>
        <taxon>Psylliodes</taxon>
    </lineage>
</organism>
<keyword evidence="3" id="KW-1185">Reference proteome</keyword>
<proteinExistence type="predicted"/>
<dbReference type="EMBL" id="OV651817">
    <property type="protein sequence ID" value="CAH1111262.1"/>
    <property type="molecule type" value="Genomic_DNA"/>
</dbReference>
<gene>
    <name evidence="2" type="ORF">PSYICH_LOCUS11543</name>
</gene>
<accession>A0A9P0GJ89</accession>